<dbReference type="GO" id="GO:0097367">
    <property type="term" value="F:carbohydrate derivative binding"/>
    <property type="evidence" value="ECO:0007669"/>
    <property type="project" value="InterPro"/>
</dbReference>
<reference evidence="6 7" key="1">
    <citation type="submission" date="2018-01" db="EMBL/GenBank/DDBJ databases">
        <title>Arthrobacter sp. nov., from glaciers in China.</title>
        <authorList>
            <person name="Liu Q."/>
            <person name="Xin Y.-H."/>
        </authorList>
    </citation>
    <scope>NUCLEOTIDE SEQUENCE [LARGE SCALE GENOMIC DNA]</scope>
    <source>
        <strain evidence="6 7">HLT2-12-2</strain>
    </source>
</reference>
<evidence type="ECO:0000256" key="3">
    <source>
        <dbReference type="ARBA" id="ARBA00023163"/>
    </source>
</evidence>
<dbReference type="InterPro" id="IPR001347">
    <property type="entry name" value="SIS_dom"/>
</dbReference>
<dbReference type="Pfam" id="PF01418">
    <property type="entry name" value="HTH_6"/>
    <property type="match status" value="1"/>
</dbReference>
<dbReference type="RefSeq" id="WP_103467090.1">
    <property type="nucleotide sequence ID" value="NZ_PPXC01000016.1"/>
</dbReference>
<dbReference type="InterPro" id="IPR046348">
    <property type="entry name" value="SIS_dom_sf"/>
</dbReference>
<dbReference type="PANTHER" id="PTHR30514">
    <property type="entry name" value="GLUCOKINASE"/>
    <property type="match status" value="1"/>
</dbReference>
<accession>A0A2S3ZSN1</accession>
<dbReference type="PANTHER" id="PTHR30514:SF1">
    <property type="entry name" value="HTH-TYPE TRANSCRIPTIONAL REGULATOR HEXR-RELATED"/>
    <property type="match status" value="1"/>
</dbReference>
<dbReference type="Proteomes" id="UP000237061">
    <property type="component" value="Unassembled WGS sequence"/>
</dbReference>
<dbReference type="SUPFAM" id="SSF53697">
    <property type="entry name" value="SIS domain"/>
    <property type="match status" value="1"/>
</dbReference>
<dbReference type="GO" id="GO:1901135">
    <property type="term" value="P:carbohydrate derivative metabolic process"/>
    <property type="evidence" value="ECO:0007669"/>
    <property type="project" value="InterPro"/>
</dbReference>
<dbReference type="Gene3D" id="1.10.10.10">
    <property type="entry name" value="Winged helix-like DNA-binding domain superfamily/Winged helix DNA-binding domain"/>
    <property type="match status" value="1"/>
</dbReference>
<dbReference type="Pfam" id="PF01380">
    <property type="entry name" value="SIS"/>
    <property type="match status" value="1"/>
</dbReference>
<proteinExistence type="predicted"/>
<evidence type="ECO:0000256" key="2">
    <source>
        <dbReference type="ARBA" id="ARBA00023125"/>
    </source>
</evidence>
<protein>
    <submittedName>
        <fullName evidence="6">Transcriptional regulator</fullName>
    </submittedName>
</protein>
<dbReference type="GO" id="GO:0003677">
    <property type="term" value="F:DNA binding"/>
    <property type="evidence" value="ECO:0007669"/>
    <property type="project" value="UniProtKB-KW"/>
</dbReference>
<evidence type="ECO:0000256" key="1">
    <source>
        <dbReference type="ARBA" id="ARBA00023015"/>
    </source>
</evidence>
<keyword evidence="7" id="KW-1185">Reference proteome</keyword>
<dbReference type="InterPro" id="IPR047640">
    <property type="entry name" value="RpiR-like"/>
</dbReference>
<dbReference type="InterPro" id="IPR009057">
    <property type="entry name" value="Homeodomain-like_sf"/>
</dbReference>
<comment type="caution">
    <text evidence="6">The sequence shown here is derived from an EMBL/GenBank/DDBJ whole genome shotgun (WGS) entry which is preliminary data.</text>
</comment>
<dbReference type="EMBL" id="PPXC01000016">
    <property type="protein sequence ID" value="POH72238.1"/>
    <property type="molecule type" value="Genomic_DNA"/>
</dbReference>
<evidence type="ECO:0000313" key="7">
    <source>
        <dbReference type="Proteomes" id="UP000237061"/>
    </source>
</evidence>
<dbReference type="InterPro" id="IPR035472">
    <property type="entry name" value="RpiR-like_SIS"/>
</dbReference>
<evidence type="ECO:0000313" key="6">
    <source>
        <dbReference type="EMBL" id="POH72238.1"/>
    </source>
</evidence>
<dbReference type="InterPro" id="IPR036388">
    <property type="entry name" value="WH-like_DNA-bd_sf"/>
</dbReference>
<evidence type="ECO:0000259" key="5">
    <source>
        <dbReference type="PROSITE" id="PS51464"/>
    </source>
</evidence>
<feature type="domain" description="HTH rpiR-type" evidence="4">
    <location>
        <begin position="2"/>
        <end position="79"/>
    </location>
</feature>
<dbReference type="PROSITE" id="PS51464">
    <property type="entry name" value="SIS"/>
    <property type="match status" value="1"/>
</dbReference>
<dbReference type="PROSITE" id="PS51071">
    <property type="entry name" value="HTH_RPIR"/>
    <property type="match status" value="1"/>
</dbReference>
<dbReference type="SUPFAM" id="SSF46689">
    <property type="entry name" value="Homeodomain-like"/>
    <property type="match status" value="1"/>
</dbReference>
<evidence type="ECO:0000259" key="4">
    <source>
        <dbReference type="PROSITE" id="PS51071"/>
    </source>
</evidence>
<gene>
    <name evidence="6" type="ORF">CVS27_17190</name>
</gene>
<feature type="domain" description="SIS" evidence="5">
    <location>
        <begin position="127"/>
        <end position="264"/>
    </location>
</feature>
<keyword evidence="2" id="KW-0238">DNA-binding</keyword>
<keyword evidence="3" id="KW-0804">Transcription</keyword>
<organism evidence="6 7">
    <name type="scientific">Arthrobacter glacialis</name>
    <dbReference type="NCBI Taxonomy" id="1664"/>
    <lineage>
        <taxon>Bacteria</taxon>
        <taxon>Bacillati</taxon>
        <taxon>Actinomycetota</taxon>
        <taxon>Actinomycetes</taxon>
        <taxon>Micrococcales</taxon>
        <taxon>Micrococcaceae</taxon>
        <taxon>Arthrobacter</taxon>
    </lineage>
</organism>
<name>A0A2S3ZSN1_ARTGL</name>
<dbReference type="GO" id="GO:0003700">
    <property type="term" value="F:DNA-binding transcription factor activity"/>
    <property type="evidence" value="ECO:0007669"/>
    <property type="project" value="InterPro"/>
</dbReference>
<dbReference type="CDD" id="cd05013">
    <property type="entry name" value="SIS_RpiR"/>
    <property type="match status" value="1"/>
</dbReference>
<dbReference type="InterPro" id="IPR000281">
    <property type="entry name" value="HTH_RpiR"/>
</dbReference>
<sequence length="282" mass="30482">MLNLRGRVREHWDRLSKAERTVSTFLTNSSPERLLYASAQELGAESGTSSATVVRTVQSLDYSGLQELKRDIATPFTSTVAPEVRMQQRIDHMGASIEDIWQNVWSEAKDRLELASNGDPAEAIAPAVELLMRGSTIVSYGVGASGLAALNLALRCNRIGRRARCISSDGFRLADDLLQLGSQDVVVVFAPGRVTVDVEVLIKRARSVGASIVLLTDEPDSALHDLSDAVIIAPHTPTGMTTEALPSIVLSDVLVQALVSVDHEQAVESSHQLTALREQLGY</sequence>
<dbReference type="Gene3D" id="3.40.50.10490">
    <property type="entry name" value="Glucose-6-phosphate isomerase like protein, domain 1"/>
    <property type="match status" value="1"/>
</dbReference>
<dbReference type="AlphaFoldDB" id="A0A2S3ZSN1"/>
<keyword evidence="1" id="KW-0805">Transcription regulation</keyword>